<dbReference type="Proteomes" id="UP001224392">
    <property type="component" value="Unassembled WGS sequence"/>
</dbReference>
<dbReference type="PANTHER" id="PTHR46332:SF5">
    <property type="entry name" value="ASPARTATE BETA-HYDROXYLASE DOMAIN CONTAINING 2"/>
    <property type="match status" value="1"/>
</dbReference>
<dbReference type="Gene3D" id="2.60.120.330">
    <property type="entry name" value="B-lactam Antibiotic, Isopenicillin N Synthase, Chain"/>
    <property type="match status" value="1"/>
</dbReference>
<sequence length="296" mass="34408">MSIANFSYRASNKVFGKNGKNAFLQTLSKASLKYYKAEKSAYTRMAEFVEGVCQLRPHRRMHDMQSDRWYYPDLSAVPYPDTSKFNWIPMLESRWQDIRNEYLSLEKYGILHGHQNAYHTEKGQWDTFYLTSVGYPLPEIDKICPITCQLLSEIPETHGAGPAYFSIMRPGTKVAPHYGPFNYRLRCHLGLSIPNNCGIDVADERREWQEGRCLVLDDSILHSVWNDSSENRAVLLFDFWHPELSLAERKTLELIDSVTATRKYYIETVRKNQKESVNAFFSAKRKSSRHNLLETS</sequence>
<dbReference type="RefSeq" id="WP_285763404.1">
    <property type="nucleotide sequence ID" value="NZ_BSYJ01000002.1"/>
</dbReference>
<protein>
    <recommendedName>
        <fullName evidence="4">Aspartyl/asparaginy/proline hydroxylase domain-containing protein</fullName>
    </recommendedName>
</protein>
<proteinExistence type="inferred from homology"/>
<keyword evidence="2" id="KW-0223">Dioxygenase</keyword>
<feature type="domain" description="Aspartyl/asparaginy/proline hydroxylase" evidence="4">
    <location>
        <begin position="92"/>
        <end position="242"/>
    </location>
</feature>
<name>A0ABQ6LXG7_9GAMM</name>
<dbReference type="Pfam" id="PF05118">
    <property type="entry name" value="Asp_Arg_Hydrox"/>
    <property type="match status" value="1"/>
</dbReference>
<reference evidence="5 6" key="1">
    <citation type="submission" date="2023-04" db="EMBL/GenBank/DDBJ databases">
        <title>Marinobulbifer ophiurae gen. nov., sp. Nov., isolate from tissue of brittle star Ophioplocus japonicus.</title>
        <authorList>
            <person name="Kawano K."/>
            <person name="Sawayama S."/>
            <person name="Nakagawa S."/>
        </authorList>
    </citation>
    <scope>NUCLEOTIDE SEQUENCE [LARGE SCALE GENOMIC DNA]</scope>
    <source>
        <strain evidence="5 6">NKW57</strain>
    </source>
</reference>
<dbReference type="InterPro" id="IPR007803">
    <property type="entry name" value="Asp/Arg/Pro-Hydrxlase"/>
</dbReference>
<keyword evidence="3" id="KW-0560">Oxidoreductase</keyword>
<dbReference type="InterPro" id="IPR027443">
    <property type="entry name" value="IPNS-like_sf"/>
</dbReference>
<comment type="caution">
    <text evidence="5">The sequence shown here is derived from an EMBL/GenBank/DDBJ whole genome shotgun (WGS) entry which is preliminary data.</text>
</comment>
<dbReference type="SUPFAM" id="SSF51197">
    <property type="entry name" value="Clavaminate synthase-like"/>
    <property type="match status" value="1"/>
</dbReference>
<dbReference type="PANTHER" id="PTHR46332">
    <property type="entry name" value="ASPARTATE BETA-HYDROXYLASE DOMAIN-CONTAINING PROTEIN 2"/>
    <property type="match status" value="1"/>
</dbReference>
<keyword evidence="6" id="KW-1185">Reference proteome</keyword>
<dbReference type="EMBL" id="BSYJ01000002">
    <property type="protein sequence ID" value="GMG86814.1"/>
    <property type="molecule type" value="Genomic_DNA"/>
</dbReference>
<evidence type="ECO:0000313" key="6">
    <source>
        <dbReference type="Proteomes" id="UP001224392"/>
    </source>
</evidence>
<evidence type="ECO:0000256" key="2">
    <source>
        <dbReference type="ARBA" id="ARBA00022964"/>
    </source>
</evidence>
<comment type="similarity">
    <text evidence="1">Belongs to the aspartyl/asparaginyl beta-hydroxylase family.</text>
</comment>
<dbReference type="InterPro" id="IPR051821">
    <property type="entry name" value="Asp/Asn_beta-hydroxylase"/>
</dbReference>
<evidence type="ECO:0000256" key="1">
    <source>
        <dbReference type="ARBA" id="ARBA00007730"/>
    </source>
</evidence>
<evidence type="ECO:0000313" key="5">
    <source>
        <dbReference type="EMBL" id="GMG86814.1"/>
    </source>
</evidence>
<gene>
    <name evidence="5" type="ORF">MNKW57_11350</name>
</gene>
<evidence type="ECO:0000256" key="3">
    <source>
        <dbReference type="ARBA" id="ARBA00023002"/>
    </source>
</evidence>
<organism evidence="5 6">
    <name type="scientific">Biformimicrobium ophioploci</name>
    <dbReference type="NCBI Taxonomy" id="3036711"/>
    <lineage>
        <taxon>Bacteria</taxon>
        <taxon>Pseudomonadati</taxon>
        <taxon>Pseudomonadota</taxon>
        <taxon>Gammaproteobacteria</taxon>
        <taxon>Cellvibrionales</taxon>
        <taxon>Microbulbiferaceae</taxon>
        <taxon>Biformimicrobium</taxon>
    </lineage>
</organism>
<evidence type="ECO:0000259" key="4">
    <source>
        <dbReference type="Pfam" id="PF05118"/>
    </source>
</evidence>
<accession>A0ABQ6LXG7</accession>